<gene>
    <name evidence="2" type="ORF">SDJN03_10487</name>
</gene>
<evidence type="ECO:0000313" key="2">
    <source>
        <dbReference type="EMBL" id="KAG6597307.1"/>
    </source>
</evidence>
<accession>A0AAV6NIH1</accession>
<protein>
    <submittedName>
        <fullName evidence="2">Uncharacterized protein</fullName>
    </submittedName>
</protein>
<comment type="caution">
    <text evidence="2">The sequence shown here is derived from an EMBL/GenBank/DDBJ whole genome shotgun (WGS) entry which is preliminary data.</text>
</comment>
<feature type="non-terminal residue" evidence="2">
    <location>
        <position position="1"/>
    </location>
</feature>
<name>A0AAV6NIH1_9ROSI</name>
<keyword evidence="1" id="KW-1133">Transmembrane helix</keyword>
<dbReference type="AlphaFoldDB" id="A0AAV6NIH1"/>
<proteinExistence type="predicted"/>
<feature type="transmembrane region" description="Helical" evidence="1">
    <location>
        <begin position="87"/>
        <end position="107"/>
    </location>
</feature>
<evidence type="ECO:0000256" key="1">
    <source>
        <dbReference type="SAM" id="Phobius"/>
    </source>
</evidence>
<dbReference type="EMBL" id="JAGKQH010000006">
    <property type="protein sequence ID" value="KAG6597307.1"/>
    <property type="molecule type" value="Genomic_DNA"/>
</dbReference>
<keyword evidence="1" id="KW-0472">Membrane</keyword>
<keyword evidence="1" id="KW-0812">Transmembrane</keyword>
<feature type="transmembrane region" description="Helical" evidence="1">
    <location>
        <begin position="57"/>
        <end position="75"/>
    </location>
</feature>
<organism evidence="2 3">
    <name type="scientific">Cucurbita argyrosperma subsp. sororia</name>
    <dbReference type="NCBI Taxonomy" id="37648"/>
    <lineage>
        <taxon>Eukaryota</taxon>
        <taxon>Viridiplantae</taxon>
        <taxon>Streptophyta</taxon>
        <taxon>Embryophyta</taxon>
        <taxon>Tracheophyta</taxon>
        <taxon>Spermatophyta</taxon>
        <taxon>Magnoliopsida</taxon>
        <taxon>eudicotyledons</taxon>
        <taxon>Gunneridae</taxon>
        <taxon>Pentapetalae</taxon>
        <taxon>rosids</taxon>
        <taxon>fabids</taxon>
        <taxon>Cucurbitales</taxon>
        <taxon>Cucurbitaceae</taxon>
        <taxon>Cucurbiteae</taxon>
        <taxon>Cucurbita</taxon>
    </lineage>
</organism>
<sequence>MDNLSSSDFLLDSSLFLSDKGFQFAEEEEKVRYLELKDILIGPLENLSSLFDIGVDVLYWAVACVLVTAGCSSVIESAGTPGRIQEILPFLLANHNVLALCLLSLIFELC</sequence>
<keyword evidence="3" id="KW-1185">Reference proteome</keyword>
<dbReference type="Proteomes" id="UP000685013">
    <property type="component" value="Chromosome 6"/>
</dbReference>
<reference evidence="2 3" key="1">
    <citation type="journal article" date="2021" name="Hortic Res">
        <title>The domestication of Cucurbita argyrosperma as revealed by the genome of its wild relative.</title>
        <authorList>
            <person name="Barrera-Redondo J."/>
            <person name="Sanchez-de la Vega G."/>
            <person name="Aguirre-Liguori J.A."/>
            <person name="Castellanos-Morales G."/>
            <person name="Gutierrez-Guerrero Y.T."/>
            <person name="Aguirre-Dugua X."/>
            <person name="Aguirre-Planter E."/>
            <person name="Tenaillon M.I."/>
            <person name="Lira-Saade R."/>
            <person name="Eguiarte L.E."/>
        </authorList>
    </citation>
    <scope>NUCLEOTIDE SEQUENCE [LARGE SCALE GENOMIC DNA]</scope>
    <source>
        <strain evidence="2">JBR-2021</strain>
    </source>
</reference>
<evidence type="ECO:0000313" key="3">
    <source>
        <dbReference type="Proteomes" id="UP000685013"/>
    </source>
</evidence>